<dbReference type="EMBL" id="LSCR01000016">
    <property type="protein sequence ID" value="KXB34356.1"/>
    <property type="molecule type" value="Genomic_DNA"/>
</dbReference>
<dbReference type="PATRIC" id="fig|1393034.3.peg.870"/>
<dbReference type="AlphaFoldDB" id="A0A133XTV3"/>
<gene>
    <name evidence="1" type="ORF">HMPREF3192_00908</name>
</gene>
<evidence type="ECO:0000313" key="2">
    <source>
        <dbReference type="Proteomes" id="UP000070675"/>
    </source>
</evidence>
<reference evidence="2" key="1">
    <citation type="submission" date="2016-01" db="EMBL/GenBank/DDBJ databases">
        <authorList>
            <person name="Mitreva M."/>
            <person name="Pepin K.H."/>
            <person name="Mihindukulasuriya K.A."/>
            <person name="Fulton R."/>
            <person name="Fronick C."/>
            <person name="O'Laughlin M."/>
            <person name="Miner T."/>
            <person name="Herter B."/>
            <person name="Rosa B.A."/>
            <person name="Cordes M."/>
            <person name="Tomlinson C."/>
            <person name="Wollam A."/>
            <person name="Palsikar V.B."/>
            <person name="Mardis E.R."/>
            <person name="Wilson R.K."/>
        </authorList>
    </citation>
    <scope>NUCLEOTIDE SEQUENCE [LARGE SCALE GENOMIC DNA]</scope>
    <source>
        <strain evidence="2">DNF00019</strain>
    </source>
</reference>
<proteinExistence type="predicted"/>
<keyword evidence="2" id="KW-1185">Reference proteome</keyword>
<accession>A0A133XTV3</accession>
<dbReference type="Proteomes" id="UP000070675">
    <property type="component" value="Unassembled WGS sequence"/>
</dbReference>
<dbReference type="STRING" id="1393034.HMPREF3192_00908"/>
<name>A0A133XTV3_9ACTN</name>
<sequence>MPLDVANQDMIYVGASVVTFLIEDPSRSLTFWCCGDQIRKVR</sequence>
<comment type="caution">
    <text evidence="1">The sequence shown here is derived from an EMBL/GenBank/DDBJ whole genome shotgun (WGS) entry which is preliminary data.</text>
</comment>
<protein>
    <submittedName>
        <fullName evidence="1">Uncharacterized protein</fullName>
    </submittedName>
</protein>
<organism evidence="1 2">
    <name type="scientific">Atopobium deltae</name>
    <dbReference type="NCBI Taxonomy" id="1393034"/>
    <lineage>
        <taxon>Bacteria</taxon>
        <taxon>Bacillati</taxon>
        <taxon>Actinomycetota</taxon>
        <taxon>Coriobacteriia</taxon>
        <taxon>Coriobacteriales</taxon>
        <taxon>Atopobiaceae</taxon>
        <taxon>Atopobium</taxon>
    </lineage>
</organism>
<evidence type="ECO:0000313" key="1">
    <source>
        <dbReference type="EMBL" id="KXB34356.1"/>
    </source>
</evidence>